<dbReference type="eggNOG" id="COG3187">
    <property type="taxonomic scope" value="Bacteria"/>
</dbReference>
<reference evidence="1 2" key="1">
    <citation type="submission" date="2013-09" db="EMBL/GenBank/DDBJ databases">
        <authorList>
            <person name="Zeng Z."/>
            <person name="Chen C."/>
        </authorList>
    </citation>
    <scope>NUCLEOTIDE SEQUENCE [LARGE SCALE GENOMIC DNA]</scope>
    <source>
        <strain evidence="1 2">WB 3.3-2</strain>
    </source>
</reference>
<evidence type="ECO:0008006" key="3">
    <source>
        <dbReference type="Google" id="ProtNLM"/>
    </source>
</evidence>
<protein>
    <recommendedName>
        <fullName evidence="3">Lipoprotein</fullName>
    </recommendedName>
</protein>
<dbReference type="STRING" id="1121895.GCA_000378485_02851"/>
<sequence>MKKILSLIVLTVVVATSCSTTKQKALKEDDNTISFTYSAVTRGSNNEVVIKDGTVETLQSRLSDKPVTRTLTAAEWTALKEVYNKKTVKDANLQNIVPPSKKHQFDGALGATLQITHNDIVYSSSTFDHGNPPSEIKELVNKIIELSALDKK</sequence>
<dbReference type="EMBL" id="JRLX01000017">
    <property type="protein sequence ID" value="KGO85659.1"/>
    <property type="molecule type" value="Genomic_DNA"/>
</dbReference>
<comment type="caution">
    <text evidence="1">The sequence shown here is derived from an EMBL/GenBank/DDBJ whole genome shotgun (WGS) entry which is preliminary data.</text>
</comment>
<dbReference type="OrthoDB" id="1446480at2"/>
<dbReference type="AlphaFoldDB" id="A0A0A2M0A3"/>
<dbReference type="Proteomes" id="UP000030152">
    <property type="component" value="Unassembled WGS sequence"/>
</dbReference>
<evidence type="ECO:0000313" key="1">
    <source>
        <dbReference type="EMBL" id="KGO85659.1"/>
    </source>
</evidence>
<proteinExistence type="predicted"/>
<keyword evidence="2" id="KW-1185">Reference proteome</keyword>
<dbReference type="RefSeq" id="WP_020214023.1">
    <property type="nucleotide sequence ID" value="NZ_JRLX01000017.1"/>
</dbReference>
<dbReference type="PROSITE" id="PS51257">
    <property type="entry name" value="PROKAR_LIPOPROTEIN"/>
    <property type="match status" value="1"/>
</dbReference>
<gene>
    <name evidence="1" type="ORF">Q765_14630</name>
</gene>
<organism evidence="1 2">
    <name type="scientific">Flavobacterium rivuli WB 3.3-2 = DSM 21788</name>
    <dbReference type="NCBI Taxonomy" id="1121895"/>
    <lineage>
        <taxon>Bacteria</taxon>
        <taxon>Pseudomonadati</taxon>
        <taxon>Bacteroidota</taxon>
        <taxon>Flavobacteriia</taxon>
        <taxon>Flavobacteriales</taxon>
        <taxon>Flavobacteriaceae</taxon>
        <taxon>Flavobacterium</taxon>
    </lineage>
</organism>
<accession>A0A0A2M0A3</accession>
<name>A0A0A2M0A3_9FLAO</name>
<evidence type="ECO:0000313" key="2">
    <source>
        <dbReference type="Proteomes" id="UP000030152"/>
    </source>
</evidence>